<name>A0ABQ4JDP0_9ACTN</name>
<feature type="chain" id="PRO_5045434535" description="Secreted protein" evidence="1">
    <location>
        <begin position="20"/>
        <end position="251"/>
    </location>
</feature>
<accession>A0ABQ4JDP0</accession>
<evidence type="ECO:0008006" key="4">
    <source>
        <dbReference type="Google" id="ProtNLM"/>
    </source>
</evidence>
<dbReference type="RefSeq" id="WP_204035822.1">
    <property type="nucleotide sequence ID" value="NZ_BOPC01000045.1"/>
</dbReference>
<dbReference type="Proteomes" id="UP000653076">
    <property type="component" value="Unassembled WGS sequence"/>
</dbReference>
<evidence type="ECO:0000313" key="3">
    <source>
        <dbReference type="Proteomes" id="UP000653076"/>
    </source>
</evidence>
<evidence type="ECO:0000313" key="2">
    <source>
        <dbReference type="EMBL" id="GIJ28301.1"/>
    </source>
</evidence>
<keyword evidence="1" id="KW-0732">Signal</keyword>
<gene>
    <name evidence="2" type="ORF">Vqi01_34630</name>
</gene>
<organism evidence="2 3">
    <name type="scientific">Micromonospora qiuiae</name>
    <dbReference type="NCBI Taxonomy" id="502268"/>
    <lineage>
        <taxon>Bacteria</taxon>
        <taxon>Bacillati</taxon>
        <taxon>Actinomycetota</taxon>
        <taxon>Actinomycetes</taxon>
        <taxon>Micromonosporales</taxon>
        <taxon>Micromonosporaceae</taxon>
        <taxon>Micromonospora</taxon>
    </lineage>
</organism>
<comment type="caution">
    <text evidence="2">The sequence shown here is derived from an EMBL/GenBank/DDBJ whole genome shotgun (WGS) entry which is preliminary data.</text>
</comment>
<sequence>MRKKLAVVAALVLSGFGLAVPTPATAAAKPSGRLAALAPCITLATQQHAAQWVCTADGLTVTALTPSGQFTSTFTPVTPAPTAAAVQDFGTLADDYDTWCETGSVCRRTLSDYLAETKGNAAYGNTSGVIGTYDVILRTNLNGRQGQWRVSLIWDSGPTLSFSNTRVNCREDQVGPDADCGQHPVGGAVVGPSTKRWDSSIVYGNRLVDANDYFATVNTTFTPSGYPAYTAAELRSQSFNCPSGDRNCVFP</sequence>
<protein>
    <recommendedName>
        <fullName evidence="4">Secreted protein</fullName>
    </recommendedName>
</protein>
<feature type="signal peptide" evidence="1">
    <location>
        <begin position="1"/>
        <end position="19"/>
    </location>
</feature>
<dbReference type="EMBL" id="BOPC01000045">
    <property type="protein sequence ID" value="GIJ28301.1"/>
    <property type="molecule type" value="Genomic_DNA"/>
</dbReference>
<evidence type="ECO:0000256" key="1">
    <source>
        <dbReference type="SAM" id="SignalP"/>
    </source>
</evidence>
<keyword evidence="3" id="KW-1185">Reference proteome</keyword>
<proteinExistence type="predicted"/>
<reference evidence="2 3" key="1">
    <citation type="submission" date="2021-01" db="EMBL/GenBank/DDBJ databases">
        <title>Whole genome shotgun sequence of Verrucosispora qiuiae NBRC 106684.</title>
        <authorList>
            <person name="Komaki H."/>
            <person name="Tamura T."/>
        </authorList>
    </citation>
    <scope>NUCLEOTIDE SEQUENCE [LARGE SCALE GENOMIC DNA]</scope>
    <source>
        <strain evidence="2 3">NBRC 106684</strain>
    </source>
</reference>